<dbReference type="PANTHER" id="PTHR47032:SF1">
    <property type="entry name" value="UDP-D-XYLOSE:L-FUCOSE ALPHA-1,3-D-XYLOSYLTRANSFERASE-RELATED"/>
    <property type="match status" value="1"/>
</dbReference>
<dbReference type="Proteomes" id="UP000663832">
    <property type="component" value="Unassembled WGS sequence"/>
</dbReference>
<evidence type="ECO:0000313" key="3">
    <source>
        <dbReference type="EMBL" id="CAF1399420.1"/>
    </source>
</evidence>
<reference evidence="3" key="1">
    <citation type="submission" date="2021-02" db="EMBL/GenBank/DDBJ databases">
        <authorList>
            <person name="Nowell W R."/>
        </authorList>
    </citation>
    <scope>NUCLEOTIDE SEQUENCE</scope>
</reference>
<gene>
    <name evidence="3" type="ORF">BJG266_LOCUS37569</name>
    <name evidence="4" type="ORF">QVE165_LOCUS54460</name>
</gene>
<comment type="caution">
    <text evidence="3">The sequence shown here is derived from an EMBL/GenBank/DDBJ whole genome shotgun (WGS) entry which is preliminary data.</text>
</comment>
<dbReference type="OrthoDB" id="9978579at2759"/>
<dbReference type="AlphaFoldDB" id="A0A815KS77"/>
<dbReference type="SUPFAM" id="SSF53448">
    <property type="entry name" value="Nucleotide-diphospho-sugar transferases"/>
    <property type="match status" value="1"/>
</dbReference>
<evidence type="ECO:0000313" key="5">
    <source>
        <dbReference type="Proteomes" id="UP000663832"/>
    </source>
</evidence>
<evidence type="ECO:0000313" key="4">
    <source>
        <dbReference type="EMBL" id="CAF1613643.1"/>
    </source>
</evidence>
<dbReference type="GO" id="GO:0016757">
    <property type="term" value="F:glycosyltransferase activity"/>
    <property type="evidence" value="ECO:0007669"/>
    <property type="project" value="TreeGrafter"/>
</dbReference>
<proteinExistence type="inferred from homology"/>
<dbReference type="GO" id="GO:0005794">
    <property type="term" value="C:Golgi apparatus"/>
    <property type="evidence" value="ECO:0007669"/>
    <property type="project" value="TreeGrafter"/>
</dbReference>
<feature type="domain" description="Nucleotide-diphospho-sugar transferase" evidence="2">
    <location>
        <begin position="21"/>
        <end position="282"/>
    </location>
</feature>
<dbReference type="Proteomes" id="UP000663877">
    <property type="component" value="Unassembled WGS sequence"/>
</dbReference>
<accession>A0A815KS77</accession>
<keyword evidence="5" id="KW-1185">Reference proteome</keyword>
<evidence type="ECO:0000313" key="6">
    <source>
        <dbReference type="Proteomes" id="UP000663877"/>
    </source>
</evidence>
<dbReference type="InterPro" id="IPR029044">
    <property type="entry name" value="Nucleotide-diphossugar_trans"/>
</dbReference>
<protein>
    <recommendedName>
        <fullName evidence="2">Nucleotide-diphospho-sugar transferase domain-containing protein</fullName>
    </recommendedName>
</protein>
<dbReference type="EMBL" id="CAJNOI010001267">
    <property type="protein sequence ID" value="CAF1399420.1"/>
    <property type="molecule type" value="Genomic_DNA"/>
</dbReference>
<dbReference type="EMBL" id="CAJNOM010001594">
    <property type="protein sequence ID" value="CAF1613643.1"/>
    <property type="molecule type" value="Genomic_DNA"/>
</dbReference>
<dbReference type="InterPro" id="IPR052636">
    <property type="entry name" value="UDP-D-xylose:L-fucose_XylT"/>
</dbReference>
<evidence type="ECO:0000259" key="2">
    <source>
        <dbReference type="Pfam" id="PF03407"/>
    </source>
</evidence>
<dbReference type="Pfam" id="PF03407">
    <property type="entry name" value="Nucleotid_trans"/>
    <property type="match status" value="1"/>
</dbReference>
<dbReference type="PANTHER" id="PTHR47032">
    <property type="entry name" value="UDP-D-XYLOSE:L-FUCOSE ALPHA-1,3-D-XYLOSYLTRANSFERASE-RELATED"/>
    <property type="match status" value="1"/>
</dbReference>
<organism evidence="3 6">
    <name type="scientific">Adineta steineri</name>
    <dbReference type="NCBI Taxonomy" id="433720"/>
    <lineage>
        <taxon>Eukaryota</taxon>
        <taxon>Metazoa</taxon>
        <taxon>Spiralia</taxon>
        <taxon>Gnathifera</taxon>
        <taxon>Rotifera</taxon>
        <taxon>Eurotatoria</taxon>
        <taxon>Bdelloidea</taxon>
        <taxon>Adinetida</taxon>
        <taxon>Adinetidae</taxon>
        <taxon>Adineta</taxon>
    </lineage>
</organism>
<sequence>MMSMGYNLFCSLRKLRAKSLADKIIFWAVDEEAVTYLQLYRKKNNLSFGIYHPDTKHQISKFQNPGSHGYFQMMRDRVSVYITLIRQYRLSLLFLDVDIIFTADPLPDLFLNEERDQSEDIIYSTDARNFYNALKDPYESGPFIPMICGGFFLMRPTEPTIRLLEDLSKTIDINPNANDQWTTHKLLNSRYNSTSNTFIHDPTRTWLVEPFPTGLERRNTSVRTNSSIKLRLLEQGAYINGHIYGSLHNQYWQEIQKIEKSNPFFQRIMIHANTWAEDKLQLMKRNHLWLLGSDDVCIL</sequence>
<comment type="similarity">
    <text evidence="1">Belongs to the glycosyltransferase 77 family.</text>
</comment>
<dbReference type="InterPro" id="IPR005069">
    <property type="entry name" value="Nucl-diP-sugar_transferase"/>
</dbReference>
<name>A0A815KS77_9BILA</name>
<evidence type="ECO:0000256" key="1">
    <source>
        <dbReference type="ARBA" id="ARBA00007033"/>
    </source>
</evidence>